<protein>
    <recommendedName>
        <fullName evidence="4">Leucyl/phenylalanyl-tRNA--protein transferase</fullName>
        <ecNumber evidence="4">2.3.2.6</ecNumber>
    </recommendedName>
    <alternativeName>
        <fullName evidence="4">L/F-transferase</fullName>
    </alternativeName>
    <alternativeName>
        <fullName evidence="4">Leucyltransferase</fullName>
    </alternativeName>
    <alternativeName>
        <fullName evidence="4">Phenyalanyltransferase</fullName>
    </alternativeName>
</protein>
<name>A0A6C2U9E8_PONDE</name>
<evidence type="ECO:0000313" key="6">
    <source>
        <dbReference type="Proteomes" id="UP000366872"/>
    </source>
</evidence>
<dbReference type="InterPro" id="IPR042203">
    <property type="entry name" value="Leu/Phe-tRNA_Trfase_C"/>
</dbReference>
<comment type="function">
    <text evidence="4">Functions in the N-end rule pathway of protein degradation where it conjugates Leu, Phe and, less efficiently, Met from aminoacyl-tRNAs to the N-termini of proteins containing an N-terminal arginine or lysine.</text>
</comment>
<dbReference type="NCBIfam" id="TIGR00667">
    <property type="entry name" value="aat"/>
    <property type="match status" value="1"/>
</dbReference>
<accession>A0A6C2U9E8</accession>
<dbReference type="PANTHER" id="PTHR30098">
    <property type="entry name" value="LEUCYL/PHENYLALANYL-TRNA--PROTEIN TRANSFERASE"/>
    <property type="match status" value="1"/>
</dbReference>
<dbReference type="EC" id="2.3.2.6" evidence="4"/>
<gene>
    <name evidence="4 5" type="primary">aat</name>
    <name evidence="5" type="ORF">PDESU_04596</name>
</gene>
<dbReference type="SUPFAM" id="SSF55729">
    <property type="entry name" value="Acyl-CoA N-acyltransferases (Nat)"/>
    <property type="match status" value="1"/>
</dbReference>
<dbReference type="Pfam" id="PF03588">
    <property type="entry name" value="Leu_Phe_trans"/>
    <property type="match status" value="1"/>
</dbReference>
<dbReference type="Gene3D" id="3.30.70.3550">
    <property type="entry name" value="Leucyl/phenylalanyl-tRNA-protein transferase, N-terminal domain"/>
    <property type="match status" value="1"/>
</dbReference>
<dbReference type="AlphaFoldDB" id="A0A6C2U9E8"/>
<keyword evidence="2 4" id="KW-0808">Transferase</keyword>
<dbReference type="HAMAP" id="MF_00688">
    <property type="entry name" value="Leu_Phe_trans"/>
    <property type="match status" value="1"/>
</dbReference>
<reference evidence="5 6" key="1">
    <citation type="submission" date="2019-04" db="EMBL/GenBank/DDBJ databases">
        <authorList>
            <person name="Van Vliet M D."/>
        </authorList>
    </citation>
    <scope>NUCLEOTIDE SEQUENCE [LARGE SCALE GENOMIC DNA]</scope>
    <source>
        <strain evidence="5 6">F1</strain>
    </source>
</reference>
<dbReference type="GO" id="GO:0008914">
    <property type="term" value="F:leucyl-tRNA--protein transferase activity"/>
    <property type="evidence" value="ECO:0007669"/>
    <property type="project" value="UniProtKB-UniRule"/>
</dbReference>
<dbReference type="InterPro" id="IPR004616">
    <property type="entry name" value="Leu/Phe-tRNA_Trfase"/>
</dbReference>
<keyword evidence="1 4" id="KW-0963">Cytoplasm</keyword>
<dbReference type="InterPro" id="IPR016181">
    <property type="entry name" value="Acyl_CoA_acyltransferase"/>
</dbReference>
<evidence type="ECO:0000256" key="1">
    <source>
        <dbReference type="ARBA" id="ARBA00022490"/>
    </source>
</evidence>
<comment type="similarity">
    <text evidence="4">Belongs to the L/F-transferase family.</text>
</comment>
<dbReference type="Gene3D" id="3.40.630.70">
    <property type="entry name" value="Leucyl/phenylalanyl-tRNA-protein transferase, C-terminal domain"/>
    <property type="match status" value="1"/>
</dbReference>
<dbReference type="EMBL" id="CAAHFG010000003">
    <property type="protein sequence ID" value="VGO16006.1"/>
    <property type="molecule type" value="Genomic_DNA"/>
</dbReference>
<dbReference type="Proteomes" id="UP000366872">
    <property type="component" value="Unassembled WGS sequence"/>
</dbReference>
<sequence>MLSRFYDAQVWCQSKLFPPPPKGAFPPIWLTTRKPPYGLLARGGELTEESLLLAYSKGVFPFTDRGSVNWWSCDPRMVLFPEKMKFNRRFRQQLRSDRFSVTFDTAFEQVVNACAERESTWLNPERIAICNALHEKGYSHSVEVWSQEGLLVGGVFGTDMGKILIGESSFHREPSASKIAIVTLACHLQHWGYHAFDIGGYQAYCEAMGFENIPRKEYLAWLKKGTTDGRKTGKWRVDPGVDVAAWKPGEPGSQVARRDDI</sequence>
<evidence type="ECO:0000256" key="4">
    <source>
        <dbReference type="HAMAP-Rule" id="MF_00688"/>
    </source>
</evidence>
<dbReference type="GO" id="GO:0030163">
    <property type="term" value="P:protein catabolic process"/>
    <property type="evidence" value="ECO:0007669"/>
    <property type="project" value="UniProtKB-UniRule"/>
</dbReference>
<evidence type="ECO:0000313" key="5">
    <source>
        <dbReference type="EMBL" id="VGO16006.1"/>
    </source>
</evidence>
<dbReference type="RefSeq" id="WP_136081567.1">
    <property type="nucleotide sequence ID" value="NZ_CAAHFG010000003.1"/>
</dbReference>
<keyword evidence="6" id="KW-1185">Reference proteome</keyword>
<dbReference type="GO" id="GO:0005737">
    <property type="term" value="C:cytoplasm"/>
    <property type="evidence" value="ECO:0007669"/>
    <property type="project" value="UniProtKB-SubCell"/>
</dbReference>
<evidence type="ECO:0000256" key="2">
    <source>
        <dbReference type="ARBA" id="ARBA00022679"/>
    </source>
</evidence>
<comment type="catalytic activity">
    <reaction evidence="4">
        <text>N-terminal L-arginyl-[protein] + L-leucyl-tRNA(Leu) = N-terminal L-leucyl-L-arginyl-[protein] + tRNA(Leu) + H(+)</text>
        <dbReference type="Rhea" id="RHEA:50416"/>
        <dbReference type="Rhea" id="RHEA-COMP:9613"/>
        <dbReference type="Rhea" id="RHEA-COMP:9622"/>
        <dbReference type="Rhea" id="RHEA-COMP:12672"/>
        <dbReference type="Rhea" id="RHEA-COMP:12673"/>
        <dbReference type="ChEBI" id="CHEBI:15378"/>
        <dbReference type="ChEBI" id="CHEBI:64719"/>
        <dbReference type="ChEBI" id="CHEBI:78442"/>
        <dbReference type="ChEBI" id="CHEBI:78494"/>
        <dbReference type="ChEBI" id="CHEBI:133044"/>
        <dbReference type="EC" id="2.3.2.6"/>
    </reaction>
</comment>
<proteinExistence type="inferred from homology"/>
<evidence type="ECO:0000256" key="3">
    <source>
        <dbReference type="ARBA" id="ARBA00023315"/>
    </source>
</evidence>
<comment type="catalytic activity">
    <reaction evidence="4">
        <text>N-terminal L-lysyl-[protein] + L-leucyl-tRNA(Leu) = N-terminal L-leucyl-L-lysyl-[protein] + tRNA(Leu) + H(+)</text>
        <dbReference type="Rhea" id="RHEA:12340"/>
        <dbReference type="Rhea" id="RHEA-COMP:9613"/>
        <dbReference type="Rhea" id="RHEA-COMP:9622"/>
        <dbReference type="Rhea" id="RHEA-COMP:12670"/>
        <dbReference type="Rhea" id="RHEA-COMP:12671"/>
        <dbReference type="ChEBI" id="CHEBI:15378"/>
        <dbReference type="ChEBI" id="CHEBI:65249"/>
        <dbReference type="ChEBI" id="CHEBI:78442"/>
        <dbReference type="ChEBI" id="CHEBI:78494"/>
        <dbReference type="ChEBI" id="CHEBI:133043"/>
        <dbReference type="EC" id="2.3.2.6"/>
    </reaction>
</comment>
<dbReference type="PANTHER" id="PTHR30098:SF2">
    <property type="entry name" value="LEUCYL_PHENYLALANYL-TRNA--PROTEIN TRANSFERASE"/>
    <property type="match status" value="1"/>
</dbReference>
<comment type="catalytic activity">
    <reaction evidence="4">
        <text>L-phenylalanyl-tRNA(Phe) + an N-terminal L-alpha-aminoacyl-[protein] = an N-terminal L-phenylalanyl-L-alpha-aminoacyl-[protein] + tRNA(Phe)</text>
        <dbReference type="Rhea" id="RHEA:43632"/>
        <dbReference type="Rhea" id="RHEA-COMP:9668"/>
        <dbReference type="Rhea" id="RHEA-COMP:9699"/>
        <dbReference type="Rhea" id="RHEA-COMP:10636"/>
        <dbReference type="Rhea" id="RHEA-COMP:10637"/>
        <dbReference type="ChEBI" id="CHEBI:78442"/>
        <dbReference type="ChEBI" id="CHEBI:78531"/>
        <dbReference type="ChEBI" id="CHEBI:78597"/>
        <dbReference type="ChEBI" id="CHEBI:83561"/>
        <dbReference type="EC" id="2.3.2.6"/>
    </reaction>
</comment>
<organism evidence="5 6">
    <name type="scientific">Pontiella desulfatans</name>
    <dbReference type="NCBI Taxonomy" id="2750659"/>
    <lineage>
        <taxon>Bacteria</taxon>
        <taxon>Pseudomonadati</taxon>
        <taxon>Kiritimatiellota</taxon>
        <taxon>Kiritimatiellia</taxon>
        <taxon>Kiritimatiellales</taxon>
        <taxon>Pontiellaceae</taxon>
        <taxon>Pontiella</taxon>
    </lineage>
</organism>
<keyword evidence="3 4" id="KW-0012">Acyltransferase</keyword>
<comment type="subcellular location">
    <subcellularLocation>
        <location evidence="4">Cytoplasm</location>
    </subcellularLocation>
</comment>
<dbReference type="InterPro" id="IPR042221">
    <property type="entry name" value="Leu/Phe-tRNA_Trfase_N"/>
</dbReference>